<dbReference type="RefSeq" id="WP_057756292.1">
    <property type="nucleotide sequence ID" value="NZ_AYYK01000008.1"/>
</dbReference>
<accession>A0A0R2BTU5</accession>
<dbReference type="GO" id="GO:0005737">
    <property type="term" value="C:cytoplasm"/>
    <property type="evidence" value="ECO:0007669"/>
    <property type="project" value="UniProtKB-SubCell"/>
</dbReference>
<evidence type="ECO:0000256" key="8">
    <source>
        <dbReference type="ARBA" id="ARBA00022932"/>
    </source>
</evidence>
<dbReference type="GO" id="GO:0009360">
    <property type="term" value="C:DNA polymerase III complex"/>
    <property type="evidence" value="ECO:0007669"/>
    <property type="project" value="InterPro"/>
</dbReference>
<evidence type="ECO:0000256" key="5">
    <source>
        <dbReference type="ARBA" id="ARBA00022679"/>
    </source>
</evidence>
<dbReference type="SUPFAM" id="SSF55979">
    <property type="entry name" value="DNA clamp"/>
    <property type="match status" value="3"/>
</dbReference>
<keyword evidence="9" id="KW-0238">DNA-binding</keyword>
<evidence type="ECO:0000313" key="14">
    <source>
        <dbReference type="EMBL" id="KRM78915.1"/>
    </source>
</evidence>
<feature type="domain" description="DNA polymerase III beta sliding clamp C-terminal" evidence="13">
    <location>
        <begin position="252"/>
        <end position="374"/>
    </location>
</feature>
<comment type="function">
    <text evidence="10">Confers DNA tethering and processivity to DNA polymerases and other proteins. Acts as a clamp, forming a ring around DNA (a reaction catalyzed by the clamp-loading complex) which diffuses in an ATP-independent manner freely and bidirectionally along dsDNA. Initially characterized for its ability to contact the catalytic subunit of DNA polymerase III (Pol III), a complex, multichain enzyme responsible for most of the replicative synthesis in bacteria; Pol III exhibits 3'-5' exonuclease proofreading activity. The beta chain is required for initiation of replication as well as for processivity of DNA replication.</text>
</comment>
<dbReference type="GO" id="GO:0003677">
    <property type="term" value="F:DNA binding"/>
    <property type="evidence" value="ECO:0007669"/>
    <property type="project" value="UniProtKB-UniRule"/>
</dbReference>
<dbReference type="Proteomes" id="UP000051813">
    <property type="component" value="Unassembled WGS sequence"/>
</dbReference>
<evidence type="ECO:0000256" key="1">
    <source>
        <dbReference type="ARBA" id="ARBA00004496"/>
    </source>
</evidence>
<keyword evidence="4 10" id="KW-0963">Cytoplasm</keyword>
<evidence type="ECO:0000256" key="10">
    <source>
        <dbReference type="PIRNR" id="PIRNR000804"/>
    </source>
</evidence>
<reference evidence="14 15" key="1">
    <citation type="journal article" date="2015" name="Genome Announc.">
        <title>Expanding the biotechnology potential of lactobacilli through comparative genomics of 213 strains and associated genera.</title>
        <authorList>
            <person name="Sun Z."/>
            <person name="Harris H.M."/>
            <person name="McCann A."/>
            <person name="Guo C."/>
            <person name="Argimon S."/>
            <person name="Zhang W."/>
            <person name="Yang X."/>
            <person name="Jeffery I.B."/>
            <person name="Cooney J.C."/>
            <person name="Kagawa T.F."/>
            <person name="Liu W."/>
            <person name="Song Y."/>
            <person name="Salvetti E."/>
            <person name="Wrobel A."/>
            <person name="Rasinkangas P."/>
            <person name="Parkhill J."/>
            <person name="Rea M.C."/>
            <person name="O'Sullivan O."/>
            <person name="Ritari J."/>
            <person name="Douillard F.P."/>
            <person name="Paul Ross R."/>
            <person name="Yang R."/>
            <person name="Briner A.E."/>
            <person name="Felis G.E."/>
            <person name="de Vos W.M."/>
            <person name="Barrangou R."/>
            <person name="Klaenhammer T.R."/>
            <person name="Caufield P.W."/>
            <person name="Cui Y."/>
            <person name="Zhang H."/>
            <person name="O'Toole P.W."/>
        </authorList>
    </citation>
    <scope>NUCLEOTIDE SEQUENCE [LARGE SCALE GENOMIC DNA]</scope>
    <source>
        <strain evidence="14 15">DSM 20335</strain>
    </source>
</reference>
<protein>
    <recommendedName>
        <fullName evidence="3 10">Beta sliding clamp</fullName>
    </recommendedName>
</protein>
<comment type="subcellular location">
    <subcellularLocation>
        <location evidence="1 10">Cytoplasm</location>
    </subcellularLocation>
</comment>
<dbReference type="NCBIfam" id="TIGR00663">
    <property type="entry name" value="dnan"/>
    <property type="match status" value="1"/>
</dbReference>
<dbReference type="AlphaFoldDB" id="A0A0R2BTU5"/>
<feature type="domain" description="DNA polymerase III beta sliding clamp central" evidence="12">
    <location>
        <begin position="138"/>
        <end position="249"/>
    </location>
</feature>
<dbReference type="InterPro" id="IPR046938">
    <property type="entry name" value="DNA_clamp_sf"/>
</dbReference>
<dbReference type="Pfam" id="PF00712">
    <property type="entry name" value="DNA_pol3_beta"/>
    <property type="match status" value="1"/>
</dbReference>
<dbReference type="Pfam" id="PF02768">
    <property type="entry name" value="DNA_pol3_beta_3"/>
    <property type="match status" value="1"/>
</dbReference>
<evidence type="ECO:0000256" key="6">
    <source>
        <dbReference type="ARBA" id="ARBA00022695"/>
    </source>
</evidence>
<evidence type="ECO:0000259" key="13">
    <source>
        <dbReference type="Pfam" id="PF02768"/>
    </source>
</evidence>
<dbReference type="Gene3D" id="3.70.10.10">
    <property type="match status" value="1"/>
</dbReference>
<dbReference type="STRING" id="1423738.FC84_GL000069"/>
<dbReference type="Gene3D" id="3.10.150.10">
    <property type="entry name" value="DNA Polymerase III, subunit A, domain 2"/>
    <property type="match status" value="1"/>
</dbReference>
<evidence type="ECO:0000256" key="4">
    <source>
        <dbReference type="ARBA" id="ARBA00022490"/>
    </source>
</evidence>
<sequence length="378" mass="41825">MKFTIDRLNFIRQFNNVLRAVPSKTAIQILTGIKFDLTEAGLKLTGSDADISIETMLPVTDEALKLQIESTGSIIITARFFSEIVKKLPEETFTFEVKDNLQVTLTSGKSEFTVIGFDANSYPHLPEVSDASQLEFSADLLRGLINPTVLAVSAQESRPILTGVHFLINADGLLAVATDSHRLAQRKLDLPNVEGNYDFVIPGKSLTELARMLADYQDDVQLKITDNQVLFTFGQTQFYSRLLEGNYPDTTRLIPTDSTTTIQIDASTLLASVERASLLSHESRNNVVRLQVNPAENMATLSSNSPDVGNVEEELSLSSLVGNELDISFNPDYLKDALRAFGSTEIKLSFTTNLRPFTLVPSEDAEHYIQLITPVRTF</sequence>
<evidence type="ECO:0000259" key="12">
    <source>
        <dbReference type="Pfam" id="PF02767"/>
    </source>
</evidence>
<comment type="subunit">
    <text evidence="10">Forms a ring-shaped head-to-tail homodimer around DNA.</text>
</comment>
<dbReference type="InterPro" id="IPR022635">
    <property type="entry name" value="DNA_polIII_beta_C"/>
</dbReference>
<organism evidence="14 15">
    <name type="scientific">Lapidilactobacillus dextrinicus DSM 20335</name>
    <dbReference type="NCBI Taxonomy" id="1423738"/>
    <lineage>
        <taxon>Bacteria</taxon>
        <taxon>Bacillati</taxon>
        <taxon>Bacillota</taxon>
        <taxon>Bacilli</taxon>
        <taxon>Lactobacillales</taxon>
        <taxon>Lactobacillaceae</taxon>
        <taxon>Lapidilactobacillus</taxon>
    </lineage>
</organism>
<evidence type="ECO:0000256" key="2">
    <source>
        <dbReference type="ARBA" id="ARBA00010752"/>
    </source>
</evidence>
<dbReference type="GO" id="GO:0006271">
    <property type="term" value="P:DNA strand elongation involved in DNA replication"/>
    <property type="evidence" value="ECO:0007669"/>
    <property type="project" value="TreeGrafter"/>
</dbReference>
<keyword evidence="8 10" id="KW-0239">DNA-directed DNA polymerase</keyword>
<dbReference type="GO" id="GO:0003887">
    <property type="term" value="F:DNA-directed DNA polymerase activity"/>
    <property type="evidence" value="ECO:0007669"/>
    <property type="project" value="UniProtKB-UniRule"/>
</dbReference>
<dbReference type="InterPro" id="IPR022637">
    <property type="entry name" value="DNA_polIII_beta_cen"/>
</dbReference>
<gene>
    <name evidence="14" type="ORF">FC84_GL000069</name>
</gene>
<evidence type="ECO:0000256" key="9">
    <source>
        <dbReference type="ARBA" id="ARBA00023125"/>
    </source>
</evidence>
<dbReference type="PATRIC" id="fig|1423738.3.peg.70"/>
<evidence type="ECO:0000256" key="7">
    <source>
        <dbReference type="ARBA" id="ARBA00022705"/>
    </source>
</evidence>
<name>A0A0R2BTU5_9LACO</name>
<dbReference type="EMBL" id="AYYK01000008">
    <property type="protein sequence ID" value="KRM78915.1"/>
    <property type="molecule type" value="Genomic_DNA"/>
</dbReference>
<dbReference type="InterPro" id="IPR001001">
    <property type="entry name" value="DNA_polIII_beta"/>
</dbReference>
<evidence type="ECO:0000256" key="3">
    <source>
        <dbReference type="ARBA" id="ARBA00021035"/>
    </source>
</evidence>
<comment type="similarity">
    <text evidence="2 10">Belongs to the beta sliding clamp family.</text>
</comment>
<proteinExistence type="inferred from homology"/>
<dbReference type="PIRSF" id="PIRSF000804">
    <property type="entry name" value="DNA_pol_III_b"/>
    <property type="match status" value="1"/>
</dbReference>
<keyword evidence="6 10" id="KW-0548">Nucleotidyltransferase</keyword>
<keyword evidence="15" id="KW-1185">Reference proteome</keyword>
<keyword evidence="5 10" id="KW-0808">Transferase</keyword>
<dbReference type="SMART" id="SM00480">
    <property type="entry name" value="POL3Bc"/>
    <property type="match status" value="1"/>
</dbReference>
<dbReference type="OrthoDB" id="8421503at2"/>
<comment type="caution">
    <text evidence="14">The sequence shown here is derived from an EMBL/GenBank/DDBJ whole genome shotgun (WGS) entry which is preliminary data.</text>
</comment>
<feature type="domain" description="DNA polymerase III beta sliding clamp N-terminal" evidence="11">
    <location>
        <begin position="1"/>
        <end position="126"/>
    </location>
</feature>
<dbReference type="Pfam" id="PF02767">
    <property type="entry name" value="DNA_pol3_beta_2"/>
    <property type="match status" value="1"/>
</dbReference>
<dbReference type="PANTHER" id="PTHR30478:SF0">
    <property type="entry name" value="BETA SLIDING CLAMP"/>
    <property type="match status" value="1"/>
</dbReference>
<dbReference type="InterPro" id="IPR022634">
    <property type="entry name" value="DNA_polIII_beta_N"/>
</dbReference>
<dbReference type="GO" id="GO:0008408">
    <property type="term" value="F:3'-5' exonuclease activity"/>
    <property type="evidence" value="ECO:0007669"/>
    <property type="project" value="InterPro"/>
</dbReference>
<keyword evidence="7 10" id="KW-0235">DNA replication</keyword>
<dbReference type="PANTHER" id="PTHR30478">
    <property type="entry name" value="DNA POLYMERASE III SUBUNIT BETA"/>
    <property type="match status" value="1"/>
</dbReference>
<evidence type="ECO:0000313" key="15">
    <source>
        <dbReference type="Proteomes" id="UP000051813"/>
    </source>
</evidence>
<dbReference type="CDD" id="cd00140">
    <property type="entry name" value="beta_clamp"/>
    <property type="match status" value="1"/>
</dbReference>
<evidence type="ECO:0000259" key="11">
    <source>
        <dbReference type="Pfam" id="PF00712"/>
    </source>
</evidence>